<feature type="domain" description="RecX second three-helical" evidence="7">
    <location>
        <begin position="106"/>
        <end position="147"/>
    </location>
</feature>
<accession>A0ABP7A0A4</accession>
<dbReference type="InterPro" id="IPR036388">
    <property type="entry name" value="WH-like_DNA-bd_sf"/>
</dbReference>
<evidence type="ECO:0000256" key="5">
    <source>
        <dbReference type="HAMAP-Rule" id="MF_01114"/>
    </source>
</evidence>
<evidence type="ECO:0000259" key="7">
    <source>
        <dbReference type="Pfam" id="PF02631"/>
    </source>
</evidence>
<dbReference type="HAMAP" id="MF_01114">
    <property type="entry name" value="RecX"/>
    <property type="match status" value="1"/>
</dbReference>
<organism evidence="8 9">
    <name type="scientific">Microbacterium awajiense</name>
    <dbReference type="NCBI Taxonomy" id="415214"/>
    <lineage>
        <taxon>Bacteria</taxon>
        <taxon>Bacillati</taxon>
        <taxon>Actinomycetota</taxon>
        <taxon>Actinomycetes</taxon>
        <taxon>Micrococcales</taxon>
        <taxon>Microbacteriaceae</taxon>
        <taxon>Microbacterium</taxon>
    </lineage>
</organism>
<evidence type="ECO:0000256" key="2">
    <source>
        <dbReference type="ARBA" id="ARBA00009695"/>
    </source>
</evidence>
<proteinExistence type="inferred from homology"/>
<dbReference type="Proteomes" id="UP001501697">
    <property type="component" value="Unassembled WGS sequence"/>
</dbReference>
<dbReference type="InterPro" id="IPR003783">
    <property type="entry name" value="Regulatory_RecX"/>
</dbReference>
<dbReference type="Pfam" id="PF02631">
    <property type="entry name" value="RecX_HTH2"/>
    <property type="match status" value="1"/>
</dbReference>
<dbReference type="InterPro" id="IPR053924">
    <property type="entry name" value="RecX_HTH_2nd"/>
</dbReference>
<comment type="similarity">
    <text evidence="2 5">Belongs to the RecX family.</text>
</comment>
<feature type="compositionally biased region" description="Basic and acidic residues" evidence="6">
    <location>
        <begin position="1"/>
        <end position="12"/>
    </location>
</feature>
<evidence type="ECO:0000256" key="4">
    <source>
        <dbReference type="ARBA" id="ARBA00022490"/>
    </source>
</evidence>
<reference evidence="9" key="1">
    <citation type="journal article" date="2019" name="Int. J. Syst. Evol. Microbiol.">
        <title>The Global Catalogue of Microorganisms (GCM) 10K type strain sequencing project: providing services to taxonomists for standard genome sequencing and annotation.</title>
        <authorList>
            <consortium name="The Broad Institute Genomics Platform"/>
            <consortium name="The Broad Institute Genome Sequencing Center for Infectious Disease"/>
            <person name="Wu L."/>
            <person name="Ma J."/>
        </authorList>
    </citation>
    <scope>NUCLEOTIDE SEQUENCE [LARGE SCALE GENOMIC DNA]</scope>
    <source>
        <strain evidence="9">JCM 16544</strain>
    </source>
</reference>
<keyword evidence="9" id="KW-1185">Reference proteome</keyword>
<comment type="subcellular location">
    <subcellularLocation>
        <location evidence="1 5">Cytoplasm</location>
    </subcellularLocation>
</comment>
<evidence type="ECO:0000256" key="3">
    <source>
        <dbReference type="ARBA" id="ARBA00018111"/>
    </source>
</evidence>
<evidence type="ECO:0000256" key="1">
    <source>
        <dbReference type="ARBA" id="ARBA00004496"/>
    </source>
</evidence>
<sequence>MSGGHDGTERPAEQGMAGSEHVDDALAPVIPLFAGAPESPPTIDTADAETVASAEVRSRAEKALLKRLVSRPLSVSEARDFLAAREVGSADVDGIMESLLDYGYLDDAALAEQLVHVGVERRSQGRRVIAQTLARRGIPREVAAAALGALPDDDAERALETARAKARSMSGLDRQVALRRLLGQLGRRGFGGSTAMSAAQQALDEL</sequence>
<protein>
    <recommendedName>
        <fullName evidence="3 5">Regulatory protein RecX</fullName>
    </recommendedName>
</protein>
<feature type="region of interest" description="Disordered" evidence="6">
    <location>
        <begin position="1"/>
        <end position="21"/>
    </location>
</feature>
<dbReference type="EMBL" id="BAAAYU010000001">
    <property type="protein sequence ID" value="GAA3622360.1"/>
    <property type="molecule type" value="Genomic_DNA"/>
</dbReference>
<dbReference type="Gene3D" id="1.10.10.10">
    <property type="entry name" value="Winged helix-like DNA-binding domain superfamily/Winged helix DNA-binding domain"/>
    <property type="match status" value="1"/>
</dbReference>
<dbReference type="PANTHER" id="PTHR33602:SF1">
    <property type="entry name" value="REGULATORY PROTEIN RECX FAMILY PROTEIN"/>
    <property type="match status" value="1"/>
</dbReference>
<keyword evidence="4 5" id="KW-0963">Cytoplasm</keyword>
<comment type="caution">
    <text evidence="8">The sequence shown here is derived from an EMBL/GenBank/DDBJ whole genome shotgun (WGS) entry which is preliminary data.</text>
</comment>
<name>A0ABP7A0A4_9MICO</name>
<gene>
    <name evidence="5" type="primary">recX</name>
    <name evidence="8" type="ORF">GCM10022200_00610</name>
</gene>
<evidence type="ECO:0000313" key="9">
    <source>
        <dbReference type="Proteomes" id="UP001501697"/>
    </source>
</evidence>
<evidence type="ECO:0000256" key="6">
    <source>
        <dbReference type="SAM" id="MobiDB-lite"/>
    </source>
</evidence>
<dbReference type="PANTHER" id="PTHR33602">
    <property type="entry name" value="REGULATORY PROTEIN RECX FAMILY PROTEIN"/>
    <property type="match status" value="1"/>
</dbReference>
<evidence type="ECO:0000313" key="8">
    <source>
        <dbReference type="EMBL" id="GAA3622360.1"/>
    </source>
</evidence>
<comment type="function">
    <text evidence="5">Modulates RecA activity.</text>
</comment>